<proteinExistence type="predicted"/>
<dbReference type="EMBL" id="JAIWYP010000005">
    <property type="protein sequence ID" value="KAH3824103.1"/>
    <property type="molecule type" value="Genomic_DNA"/>
</dbReference>
<reference evidence="1" key="1">
    <citation type="journal article" date="2019" name="bioRxiv">
        <title>The Genome of the Zebra Mussel, Dreissena polymorpha: A Resource for Invasive Species Research.</title>
        <authorList>
            <person name="McCartney M.A."/>
            <person name="Auch B."/>
            <person name="Kono T."/>
            <person name="Mallez S."/>
            <person name="Zhang Y."/>
            <person name="Obille A."/>
            <person name="Becker A."/>
            <person name="Abrahante J.E."/>
            <person name="Garbe J."/>
            <person name="Badalamenti J.P."/>
            <person name="Herman A."/>
            <person name="Mangelson H."/>
            <person name="Liachko I."/>
            <person name="Sullivan S."/>
            <person name="Sone E.D."/>
            <person name="Koren S."/>
            <person name="Silverstein K.A.T."/>
            <person name="Beckman K.B."/>
            <person name="Gohl D.M."/>
        </authorList>
    </citation>
    <scope>NUCLEOTIDE SEQUENCE</scope>
    <source>
        <strain evidence="1">Duluth1</strain>
        <tissue evidence="1">Whole animal</tissue>
    </source>
</reference>
<sequence length="71" mass="8237">MWVIIFSCECKEIDAIKWYGEYARVWVIGVAFVEDYALELNGMVWTKIGDIMVQKSGKSDRSNHLALCNKY</sequence>
<reference evidence="1" key="2">
    <citation type="submission" date="2020-11" db="EMBL/GenBank/DDBJ databases">
        <authorList>
            <person name="McCartney M.A."/>
            <person name="Auch B."/>
            <person name="Kono T."/>
            <person name="Mallez S."/>
            <person name="Becker A."/>
            <person name="Gohl D.M."/>
            <person name="Silverstein K.A.T."/>
            <person name="Koren S."/>
            <person name="Bechman K.B."/>
            <person name="Herman A."/>
            <person name="Abrahante J.E."/>
            <person name="Garbe J."/>
        </authorList>
    </citation>
    <scope>NUCLEOTIDE SEQUENCE</scope>
    <source>
        <strain evidence="1">Duluth1</strain>
        <tissue evidence="1">Whole animal</tissue>
    </source>
</reference>
<dbReference type="Proteomes" id="UP000828390">
    <property type="component" value="Unassembled WGS sequence"/>
</dbReference>
<evidence type="ECO:0000313" key="2">
    <source>
        <dbReference type="Proteomes" id="UP000828390"/>
    </source>
</evidence>
<comment type="caution">
    <text evidence="1">The sequence shown here is derived from an EMBL/GenBank/DDBJ whole genome shotgun (WGS) entry which is preliminary data.</text>
</comment>
<keyword evidence="2" id="KW-1185">Reference proteome</keyword>
<organism evidence="1 2">
    <name type="scientific">Dreissena polymorpha</name>
    <name type="common">Zebra mussel</name>
    <name type="synonym">Mytilus polymorpha</name>
    <dbReference type="NCBI Taxonomy" id="45954"/>
    <lineage>
        <taxon>Eukaryota</taxon>
        <taxon>Metazoa</taxon>
        <taxon>Spiralia</taxon>
        <taxon>Lophotrochozoa</taxon>
        <taxon>Mollusca</taxon>
        <taxon>Bivalvia</taxon>
        <taxon>Autobranchia</taxon>
        <taxon>Heteroconchia</taxon>
        <taxon>Euheterodonta</taxon>
        <taxon>Imparidentia</taxon>
        <taxon>Neoheterodontei</taxon>
        <taxon>Myida</taxon>
        <taxon>Dreissenoidea</taxon>
        <taxon>Dreissenidae</taxon>
        <taxon>Dreissena</taxon>
    </lineage>
</organism>
<gene>
    <name evidence="1" type="ORF">DPMN_125931</name>
</gene>
<evidence type="ECO:0000313" key="1">
    <source>
        <dbReference type="EMBL" id="KAH3824103.1"/>
    </source>
</evidence>
<dbReference type="AlphaFoldDB" id="A0A9D4JXN1"/>
<protein>
    <submittedName>
        <fullName evidence="1">Uncharacterized protein</fullName>
    </submittedName>
</protein>
<name>A0A9D4JXN1_DREPO</name>
<accession>A0A9D4JXN1</accession>